<dbReference type="GO" id="GO:0008483">
    <property type="term" value="F:transaminase activity"/>
    <property type="evidence" value="ECO:0007669"/>
    <property type="project" value="UniProtKB-KW"/>
</dbReference>
<gene>
    <name evidence="1" type="ORF">AAHA92_09306</name>
</gene>
<dbReference type="EMBL" id="JBEAFC010000004">
    <property type="protein sequence ID" value="KAL1558897.1"/>
    <property type="molecule type" value="Genomic_DNA"/>
</dbReference>
<accession>A0ABD1HRS6</accession>
<reference evidence="1 2" key="1">
    <citation type="submission" date="2024-06" db="EMBL/GenBank/DDBJ databases">
        <title>A chromosome level genome sequence of Diviner's sage (Salvia divinorum).</title>
        <authorList>
            <person name="Ford S.A."/>
            <person name="Ro D.-K."/>
            <person name="Ness R.W."/>
            <person name="Phillips M.A."/>
        </authorList>
    </citation>
    <scope>NUCLEOTIDE SEQUENCE [LARGE SCALE GENOMIC DNA]</scope>
    <source>
        <strain evidence="1">SAF-2024a</strain>
        <tissue evidence="1">Leaf</tissue>
    </source>
</reference>
<comment type="caution">
    <text evidence="1">The sequence shown here is derived from an EMBL/GenBank/DDBJ whole genome shotgun (WGS) entry which is preliminary data.</text>
</comment>
<protein>
    <submittedName>
        <fullName evidence="1">Aminotransferase ACS12</fullName>
    </submittedName>
</protein>
<proteinExistence type="predicted"/>
<organism evidence="1 2">
    <name type="scientific">Salvia divinorum</name>
    <name type="common">Maria pastora</name>
    <name type="synonym">Diviner's sage</name>
    <dbReference type="NCBI Taxonomy" id="28513"/>
    <lineage>
        <taxon>Eukaryota</taxon>
        <taxon>Viridiplantae</taxon>
        <taxon>Streptophyta</taxon>
        <taxon>Embryophyta</taxon>
        <taxon>Tracheophyta</taxon>
        <taxon>Spermatophyta</taxon>
        <taxon>Magnoliopsida</taxon>
        <taxon>eudicotyledons</taxon>
        <taxon>Gunneridae</taxon>
        <taxon>Pentapetalae</taxon>
        <taxon>asterids</taxon>
        <taxon>lamiids</taxon>
        <taxon>Lamiales</taxon>
        <taxon>Lamiaceae</taxon>
        <taxon>Nepetoideae</taxon>
        <taxon>Mentheae</taxon>
        <taxon>Salviinae</taxon>
        <taxon>Salvia</taxon>
        <taxon>Salvia subgen. Calosphace</taxon>
    </lineage>
</organism>
<keyword evidence="2" id="KW-1185">Reference proteome</keyword>
<name>A0ABD1HRS6_SALDI</name>
<dbReference type="Gene3D" id="3.90.1150.10">
    <property type="entry name" value="Aspartate Aminotransferase, domain 1"/>
    <property type="match status" value="1"/>
</dbReference>
<keyword evidence="1" id="KW-0808">Transferase</keyword>
<dbReference type="AlphaFoldDB" id="A0ABD1HRS6"/>
<sequence>MNTLLVPSILPQEEPLARSALCPGESRRHAGRIALLHGLDRVREDAYDELTNPDGVMQLGLSENRLSLDLIEERLSKSLTDLMSGAGGPQGIRG</sequence>
<keyword evidence="1" id="KW-0032">Aminotransferase</keyword>
<dbReference type="InterPro" id="IPR015422">
    <property type="entry name" value="PyrdxlP-dep_Trfase_small"/>
</dbReference>
<evidence type="ECO:0000313" key="2">
    <source>
        <dbReference type="Proteomes" id="UP001567538"/>
    </source>
</evidence>
<dbReference type="Proteomes" id="UP001567538">
    <property type="component" value="Unassembled WGS sequence"/>
</dbReference>
<evidence type="ECO:0000313" key="1">
    <source>
        <dbReference type="EMBL" id="KAL1558897.1"/>
    </source>
</evidence>